<dbReference type="AlphaFoldDB" id="A0A835C4A7"/>
<reference evidence="1" key="1">
    <citation type="submission" date="2020-07" db="EMBL/GenBank/DDBJ databases">
        <title>Genome sequence and genetic diversity analysis of an under-domesticated orphan crop, white fonio (Digitaria exilis).</title>
        <authorList>
            <person name="Bennetzen J.L."/>
            <person name="Chen S."/>
            <person name="Ma X."/>
            <person name="Wang X."/>
            <person name="Yssel A.E.J."/>
            <person name="Chaluvadi S.R."/>
            <person name="Johnson M."/>
            <person name="Gangashetty P."/>
            <person name="Hamidou F."/>
            <person name="Sanogo M.D."/>
            <person name="Zwaenepoel A."/>
            <person name="Wallace J."/>
            <person name="Van De Peer Y."/>
            <person name="Van Deynze A."/>
        </authorList>
    </citation>
    <scope>NUCLEOTIDE SEQUENCE</scope>
    <source>
        <tissue evidence="1">Leaves</tissue>
    </source>
</reference>
<accession>A0A835C4A7</accession>
<keyword evidence="2" id="KW-1185">Reference proteome</keyword>
<organism evidence="1 2">
    <name type="scientific">Digitaria exilis</name>
    <dbReference type="NCBI Taxonomy" id="1010633"/>
    <lineage>
        <taxon>Eukaryota</taxon>
        <taxon>Viridiplantae</taxon>
        <taxon>Streptophyta</taxon>
        <taxon>Embryophyta</taxon>
        <taxon>Tracheophyta</taxon>
        <taxon>Spermatophyta</taxon>
        <taxon>Magnoliopsida</taxon>
        <taxon>Liliopsida</taxon>
        <taxon>Poales</taxon>
        <taxon>Poaceae</taxon>
        <taxon>PACMAD clade</taxon>
        <taxon>Panicoideae</taxon>
        <taxon>Panicodae</taxon>
        <taxon>Paniceae</taxon>
        <taxon>Anthephorinae</taxon>
        <taxon>Digitaria</taxon>
    </lineage>
</organism>
<dbReference type="EMBL" id="JACEFO010001685">
    <property type="protein sequence ID" value="KAF8721404.1"/>
    <property type="molecule type" value="Genomic_DNA"/>
</dbReference>
<sequence>MFSPIPLSLEVITAGCSFK</sequence>
<dbReference type="Proteomes" id="UP000636709">
    <property type="component" value="Unassembled WGS sequence"/>
</dbReference>
<gene>
    <name evidence="1" type="ORF">HU200_023117</name>
</gene>
<name>A0A835C4A7_9POAL</name>
<evidence type="ECO:0000313" key="2">
    <source>
        <dbReference type="Proteomes" id="UP000636709"/>
    </source>
</evidence>
<comment type="caution">
    <text evidence="1">The sequence shown here is derived from an EMBL/GenBank/DDBJ whole genome shotgun (WGS) entry which is preliminary data.</text>
</comment>
<proteinExistence type="predicted"/>
<evidence type="ECO:0000313" key="1">
    <source>
        <dbReference type="EMBL" id="KAF8721404.1"/>
    </source>
</evidence>
<protein>
    <submittedName>
        <fullName evidence="1">Uncharacterized protein</fullName>
    </submittedName>
</protein>